<reference evidence="1" key="1">
    <citation type="journal article" date="2015" name="Nature">
        <title>Complex archaea that bridge the gap between prokaryotes and eukaryotes.</title>
        <authorList>
            <person name="Spang A."/>
            <person name="Saw J.H."/>
            <person name="Jorgensen S.L."/>
            <person name="Zaremba-Niedzwiedzka K."/>
            <person name="Martijn J."/>
            <person name="Lind A.E."/>
            <person name="van Eijk R."/>
            <person name="Schleper C."/>
            <person name="Guy L."/>
            <person name="Ettema T.J."/>
        </authorList>
    </citation>
    <scope>NUCLEOTIDE SEQUENCE</scope>
</reference>
<dbReference type="AlphaFoldDB" id="A0A0F8YZK7"/>
<evidence type="ECO:0000313" key="1">
    <source>
        <dbReference type="EMBL" id="KKK59539.1"/>
    </source>
</evidence>
<accession>A0A0F8YZK7</accession>
<gene>
    <name evidence="1" type="ORF">LCGC14_3033390</name>
</gene>
<organism evidence="1">
    <name type="scientific">marine sediment metagenome</name>
    <dbReference type="NCBI Taxonomy" id="412755"/>
    <lineage>
        <taxon>unclassified sequences</taxon>
        <taxon>metagenomes</taxon>
        <taxon>ecological metagenomes</taxon>
    </lineage>
</organism>
<name>A0A0F8YZK7_9ZZZZ</name>
<dbReference type="EMBL" id="LAZR01063428">
    <property type="protein sequence ID" value="KKK59539.1"/>
    <property type="molecule type" value="Genomic_DNA"/>
</dbReference>
<proteinExistence type="predicted"/>
<protein>
    <submittedName>
        <fullName evidence="1">Uncharacterized protein</fullName>
    </submittedName>
</protein>
<comment type="caution">
    <text evidence="1">The sequence shown here is derived from an EMBL/GenBank/DDBJ whole genome shotgun (WGS) entry which is preliminary data.</text>
</comment>
<sequence>MAGKHNSSLTRVQPAFRELLKRDRSGQDWLPHILNLAAPCSPLLPTILPSLGSLLPGTEGSCFERPVPPPTEFLRWLIKHPEQMTWPTTRKTRKRFREATQERREKLFAGQHDALQEALDCLAECGAMGSRGQWWAFEGFTNVDCCLETQSLMLFIEGKRTESLSSSTEWYAARCQLIRNIESVKDMAGNKQYGVLLITEDAVTLSDLDARFSDSLPHLTHTERAELKKHFLGCLQWRDLCRVIGLEFEKLPDVVTPST</sequence>